<dbReference type="AlphaFoldDB" id="A0AB73T675"/>
<dbReference type="InterPro" id="IPR007351">
    <property type="entry name" value="YjbR"/>
</dbReference>
<dbReference type="InterPro" id="IPR024227">
    <property type="entry name" value="DUF3795"/>
</dbReference>
<dbReference type="GO" id="GO:0003677">
    <property type="term" value="F:DNA binding"/>
    <property type="evidence" value="ECO:0007669"/>
    <property type="project" value="UniProtKB-KW"/>
</dbReference>
<keyword evidence="2" id="KW-1185">Reference proteome</keyword>
<dbReference type="Pfam" id="PF04237">
    <property type="entry name" value="YjbR"/>
    <property type="match status" value="1"/>
</dbReference>
<name>A0AB73T675_9FIRM</name>
<protein>
    <submittedName>
        <fullName evidence="1">DNA-binding protein (MmcQ/YjbR family)</fullName>
    </submittedName>
</protein>
<dbReference type="PANTHER" id="PTHR35145">
    <property type="entry name" value="CYTOPLASMIC PROTEIN-RELATED"/>
    <property type="match status" value="1"/>
</dbReference>
<dbReference type="Gene3D" id="3.90.1150.30">
    <property type="match status" value="1"/>
</dbReference>
<evidence type="ECO:0000313" key="1">
    <source>
        <dbReference type="EMBL" id="PWJ76561.1"/>
    </source>
</evidence>
<dbReference type="EMBL" id="QGGY01000004">
    <property type="protein sequence ID" value="PWJ76561.1"/>
    <property type="molecule type" value="Genomic_DNA"/>
</dbReference>
<accession>A0AB73T675</accession>
<dbReference type="SUPFAM" id="SSF142906">
    <property type="entry name" value="YjbR-like"/>
    <property type="match status" value="1"/>
</dbReference>
<dbReference type="RefSeq" id="WP_306812185.1">
    <property type="nucleotide sequence ID" value="NZ_JANKBI010000008.1"/>
</dbReference>
<evidence type="ECO:0000313" key="2">
    <source>
        <dbReference type="Proteomes" id="UP000245412"/>
    </source>
</evidence>
<comment type="caution">
    <text evidence="1">The sequence shown here is derived from an EMBL/GenBank/DDBJ whole genome shotgun (WGS) entry which is preliminary data.</text>
</comment>
<organism evidence="1 2">
    <name type="scientific">Murimonas intestini</name>
    <dbReference type="NCBI Taxonomy" id="1337051"/>
    <lineage>
        <taxon>Bacteria</taxon>
        <taxon>Bacillati</taxon>
        <taxon>Bacillota</taxon>
        <taxon>Clostridia</taxon>
        <taxon>Lachnospirales</taxon>
        <taxon>Lachnospiraceae</taxon>
        <taxon>Murimonas</taxon>
    </lineage>
</organism>
<proteinExistence type="predicted"/>
<sequence>MITTRCGLDCENCKWKEDFGCGGCIKTGGNPFHGECRLAKCCQEKGHVHCGECGEFPCELLISFTNDEENGDNPPGARVEVCRKLKEVQNSRYPWLSEYCADKPGAESDFKVEWQWKRFMVDGKMYAAVCKDKEGRDYLLTVKLPPDLGEGLRARYHDIIPGYYCNKIHWNSVRLDGEVPDDLVKDIIDKSYELIIKGLSKKRQKEISELR</sequence>
<dbReference type="InterPro" id="IPR058532">
    <property type="entry name" value="YjbR/MT2646/Rv2570-like"/>
</dbReference>
<gene>
    <name evidence="1" type="ORF">C7383_1046</name>
</gene>
<keyword evidence="1" id="KW-0238">DNA-binding</keyword>
<dbReference type="InterPro" id="IPR038056">
    <property type="entry name" value="YjbR-like_sf"/>
</dbReference>
<dbReference type="Pfam" id="PF12675">
    <property type="entry name" value="DUF3795"/>
    <property type="match status" value="1"/>
</dbReference>
<reference evidence="1 2" key="1">
    <citation type="submission" date="2018-05" db="EMBL/GenBank/DDBJ databases">
        <authorList>
            <person name="Goeker M."/>
            <person name="Huntemann M."/>
            <person name="Clum A."/>
            <person name="Pillay M."/>
            <person name="Palaniappan K."/>
            <person name="Varghese N."/>
            <person name="Mikhailova N."/>
            <person name="Stamatis D."/>
            <person name="Reddy T."/>
            <person name="Daum C."/>
            <person name="Shapiro N."/>
            <person name="Ivanova N."/>
            <person name="Kyrpides N."/>
            <person name="Woyke T."/>
        </authorList>
    </citation>
    <scope>NUCLEOTIDE SEQUENCE [LARGE SCALE GENOMIC DNA]</scope>
    <source>
        <strain evidence="1 2">DSM 26524</strain>
    </source>
</reference>
<dbReference type="PANTHER" id="PTHR35145:SF1">
    <property type="entry name" value="CYTOPLASMIC PROTEIN"/>
    <property type="match status" value="1"/>
</dbReference>
<dbReference type="Proteomes" id="UP000245412">
    <property type="component" value="Unassembled WGS sequence"/>
</dbReference>